<evidence type="ECO:0000313" key="6">
    <source>
        <dbReference type="EMBL" id="QQP51814.1"/>
    </source>
</evidence>
<evidence type="ECO:0000313" key="2">
    <source>
        <dbReference type="EMBL" id="QQP40425.1"/>
    </source>
</evidence>
<dbReference type="AlphaFoldDB" id="A0A7T8JXK8"/>
<dbReference type="Proteomes" id="UP000595437">
    <property type="component" value="Chromosome 9"/>
</dbReference>
<dbReference type="EMBL" id="CP045899">
    <property type="protein sequence ID" value="QQP41557.1"/>
    <property type="molecule type" value="Genomic_DNA"/>
</dbReference>
<evidence type="ECO:0000313" key="5">
    <source>
        <dbReference type="EMBL" id="QQP49379.1"/>
    </source>
</evidence>
<reference evidence="8" key="1">
    <citation type="submission" date="2021-01" db="EMBL/GenBank/DDBJ databases">
        <title>Caligus Genome Assembly.</title>
        <authorList>
            <person name="Gallardo-Escarate C."/>
        </authorList>
    </citation>
    <scope>NUCLEOTIDE SEQUENCE [LARGE SCALE GENOMIC DNA]</scope>
</reference>
<evidence type="ECO:0000313" key="4">
    <source>
        <dbReference type="EMBL" id="QQP41557.1"/>
    </source>
</evidence>
<name>A0A7T8JXK8_CALRO</name>
<evidence type="ECO:0000313" key="3">
    <source>
        <dbReference type="EMBL" id="QQP40694.1"/>
    </source>
</evidence>
<protein>
    <submittedName>
        <fullName evidence="1">LOC100902024</fullName>
    </submittedName>
</protein>
<dbReference type="EMBL" id="CP045897">
    <property type="protein sequence ID" value="QQP51814.1"/>
    <property type="molecule type" value="Genomic_DNA"/>
</dbReference>
<dbReference type="EMBL" id="CP045894">
    <property type="protein sequence ID" value="QQP54660.1"/>
    <property type="molecule type" value="Genomic_DNA"/>
</dbReference>
<accession>A0A7T8JXK8</accession>
<dbReference type="EMBL" id="CP045898">
    <property type="protein sequence ID" value="QQP40425.1"/>
    <property type="molecule type" value="Genomic_DNA"/>
</dbReference>
<dbReference type="Proteomes" id="UP000595437">
    <property type="component" value="Chromosome 8"/>
</dbReference>
<evidence type="ECO:0000313" key="1">
    <source>
        <dbReference type="EMBL" id="QQP38843.1"/>
    </source>
</evidence>
<feature type="non-terminal residue" evidence="1">
    <location>
        <position position="282"/>
    </location>
</feature>
<dbReference type="Proteomes" id="UP000595437">
    <property type="component" value="Chromosome 6"/>
</dbReference>
<dbReference type="OrthoDB" id="6617129at2759"/>
<evidence type="ECO:0000313" key="8">
    <source>
        <dbReference type="Proteomes" id="UP000595437"/>
    </source>
</evidence>
<reference evidence="1" key="2">
    <citation type="journal article" name="Sci. Data">
        <title>Chromosome-scale genome assembly of the sea louse Caligus rogercresseyi by SMRT sequencing and Hi-C analysis.</title>
        <authorList>
            <person name="Gallardo-Escarate C."/>
            <person name="Valenzuela-Munoz V."/>
            <person name="Nunez-Acuna G."/>
            <person name="Valenzuela-Miranda D."/>
            <person name="Goncalves A.T."/>
            <person name="Escobar-Sepulveda H."/>
            <person name="Liachko I."/>
            <person name="Nelson B."/>
            <person name="Roberts S."/>
            <person name="Warren W."/>
        </authorList>
    </citation>
    <scope>NUCLEOTIDE SEQUENCE</scope>
    <source>
        <tissue evidence="1">Whole tissue</tissue>
    </source>
</reference>
<organism evidence="1 8">
    <name type="scientific">Caligus rogercresseyi</name>
    <name type="common">Sea louse</name>
    <dbReference type="NCBI Taxonomy" id="217165"/>
    <lineage>
        <taxon>Eukaryota</taxon>
        <taxon>Metazoa</taxon>
        <taxon>Ecdysozoa</taxon>
        <taxon>Arthropoda</taxon>
        <taxon>Crustacea</taxon>
        <taxon>Multicrustacea</taxon>
        <taxon>Hexanauplia</taxon>
        <taxon>Copepoda</taxon>
        <taxon>Siphonostomatoida</taxon>
        <taxon>Caligidae</taxon>
        <taxon>Caligus</taxon>
    </lineage>
</organism>
<gene>
    <name evidence="7" type="ORF">FKW44_007565</name>
    <name evidence="5" type="ORF">FKW44_010031</name>
    <name evidence="6" type="ORF">FKW44_013271</name>
    <name evidence="2" type="ORF">FKW44_014453</name>
    <name evidence="3" type="ORF">FKW44_014829</name>
    <name evidence="4" type="ORF">FKW44_015968</name>
    <name evidence="1" type="ORF">FKW44_019538</name>
</gene>
<dbReference type="Proteomes" id="UP000595437">
    <property type="component" value="Chromosome 14"/>
</dbReference>
<dbReference type="Proteomes" id="UP000595437">
    <property type="component" value="Chromosome 10"/>
</dbReference>
<proteinExistence type="predicted"/>
<dbReference type="EMBL" id="CP045903">
    <property type="protein sequence ID" value="QQP38843.1"/>
    <property type="molecule type" value="Genomic_DNA"/>
</dbReference>
<sequence length="282" mass="32044">MPKITPNSWIEANGGSDVWSYNDGTKKMTCRLCRFSVILVKLYPLERHMDSKNHRINFRRFRANLISLDSSSSFIDDVTKLLSSCNIPLSVVNHPNFIAFMEKYCGQRPPSRPTINNHLKSQSSNILSQIKENVQGKDVYISLDETRDIKDRPMTAVLMGSLDGDNPTKPYLIDLLNVGSLNHLKVFNLVRKNVDHFLGPDYQASQLKLFISDGASYCVKAAGELKKSFPKVIHVTCLAHGFHRLAEFCRNENPEANLFVGEMKKLFLFSASRKRKFTDSLQ</sequence>
<dbReference type="EMBL" id="CP045895">
    <property type="protein sequence ID" value="QQP49379.1"/>
    <property type="molecule type" value="Genomic_DNA"/>
</dbReference>
<keyword evidence="8" id="KW-1185">Reference proteome</keyword>
<evidence type="ECO:0000313" key="7">
    <source>
        <dbReference type="EMBL" id="QQP54660.1"/>
    </source>
</evidence>
<dbReference type="EMBL" id="CP045899">
    <property type="protein sequence ID" value="QQP40694.1"/>
    <property type="molecule type" value="Genomic_DNA"/>
</dbReference>
<dbReference type="Proteomes" id="UP000595437">
    <property type="component" value="Chromosome 5"/>
</dbReference>